<dbReference type="EMBL" id="HE580273">
    <property type="protein sequence ID" value="CCD26027.1"/>
    <property type="molecule type" value="Genomic_DNA"/>
</dbReference>
<protein>
    <submittedName>
        <fullName evidence="2">Uncharacterized protein</fullName>
    </submittedName>
</protein>
<proteinExistence type="predicted"/>
<dbReference type="HOGENOM" id="CLU_1563273_0_0_1"/>
<feature type="chain" id="PRO_5003411265" evidence="1">
    <location>
        <begin position="17"/>
        <end position="171"/>
    </location>
</feature>
<keyword evidence="1" id="KW-0732">Signal</keyword>
<feature type="signal peptide" evidence="1">
    <location>
        <begin position="1"/>
        <end position="16"/>
    </location>
</feature>
<sequence>MFIAKLFCFCVASVLPHKYGEKDVTSALAFGHFIFSTVEKFWGRIDMSNVKNTKEGHFMKTLLSINSEITVETVGESIAAIQNNSERLLVLPSLIEKNDSLISNQLNGSDIFSIKSELDDIVALGEQYQGMIDKLSWKSRLFLNKAFKNAILSYIQFHAWRINMLGKKCLR</sequence>
<gene>
    <name evidence="2" type="primary">NDAI0G04750</name>
    <name evidence="2" type="ordered locus">NDAI_0G04750</name>
</gene>
<dbReference type="GeneID" id="11495696"/>
<evidence type="ECO:0000256" key="1">
    <source>
        <dbReference type="SAM" id="SignalP"/>
    </source>
</evidence>
<organism evidence="2 3">
    <name type="scientific">Naumovozyma dairenensis (strain ATCC 10597 / BCRC 20456 / CBS 421 / NBRC 0211 / NRRL Y-12639)</name>
    <name type="common">Saccharomyces dairenensis</name>
    <dbReference type="NCBI Taxonomy" id="1071378"/>
    <lineage>
        <taxon>Eukaryota</taxon>
        <taxon>Fungi</taxon>
        <taxon>Dikarya</taxon>
        <taxon>Ascomycota</taxon>
        <taxon>Saccharomycotina</taxon>
        <taxon>Saccharomycetes</taxon>
        <taxon>Saccharomycetales</taxon>
        <taxon>Saccharomycetaceae</taxon>
        <taxon>Naumovozyma</taxon>
    </lineage>
</organism>
<keyword evidence="3" id="KW-1185">Reference proteome</keyword>
<dbReference type="KEGG" id="ndi:NDAI_0G04750"/>
<accession>G0WE16</accession>
<dbReference type="Proteomes" id="UP000000689">
    <property type="component" value="Chromosome 7"/>
</dbReference>
<dbReference type="RefSeq" id="XP_003671270.1">
    <property type="nucleotide sequence ID" value="XM_003671222.1"/>
</dbReference>
<evidence type="ECO:0000313" key="3">
    <source>
        <dbReference type="Proteomes" id="UP000000689"/>
    </source>
</evidence>
<evidence type="ECO:0000313" key="2">
    <source>
        <dbReference type="EMBL" id="CCD26027.1"/>
    </source>
</evidence>
<name>G0WE16_NAUDC</name>
<reference evidence="2 3" key="1">
    <citation type="journal article" date="2011" name="Proc. Natl. Acad. Sci. U.S.A.">
        <title>Evolutionary erosion of yeast sex chromosomes by mating-type switching accidents.</title>
        <authorList>
            <person name="Gordon J.L."/>
            <person name="Armisen D."/>
            <person name="Proux-Wera E."/>
            <person name="Oheigeartaigh S.S."/>
            <person name="Byrne K.P."/>
            <person name="Wolfe K.H."/>
        </authorList>
    </citation>
    <scope>NUCLEOTIDE SEQUENCE [LARGE SCALE GENOMIC DNA]</scope>
    <source>
        <strain evidence="3">ATCC 10597 / BCRC 20456 / CBS 421 / NBRC 0211 / NRRL Y-12639</strain>
    </source>
</reference>
<dbReference type="AlphaFoldDB" id="G0WE16"/>